<dbReference type="Proteomes" id="UP000244903">
    <property type="component" value="Chromosome"/>
</dbReference>
<comment type="similarity">
    <text evidence="1">Belongs to the BlaI transcriptional regulatory family.</text>
</comment>
<dbReference type="GO" id="GO:0003677">
    <property type="term" value="F:DNA binding"/>
    <property type="evidence" value="ECO:0007669"/>
    <property type="project" value="UniProtKB-KW"/>
</dbReference>
<reference evidence="5 6" key="1">
    <citation type="submission" date="2016-04" db="EMBL/GenBank/DDBJ databases">
        <title>Complete genome sequence of the haloalkaliphilic hydrocarbon-degrading bacterium Dietzia psychralcaliphila ILA-1T, isolated from a drain of a fish product-processing plant.</title>
        <authorList>
            <person name="Zhao J."/>
            <person name="Hu B."/>
            <person name="Geng S."/>
            <person name="Nie Y."/>
            <person name="Tang Y."/>
        </authorList>
    </citation>
    <scope>NUCLEOTIDE SEQUENCE [LARGE SCALE GENOMIC DNA]</scope>
    <source>
        <strain evidence="5 6">ILA-1</strain>
    </source>
</reference>
<gene>
    <name evidence="5" type="ORF">A6048_15960</name>
</gene>
<sequence length="143" mass="15372">MPGLGELETAVLELLWDECAAGTGDAVDAGAADRSDDLSVRQVTDLLSRTRPLAYTTVMTVLAHLYDKGAVSREKVGRGYRYRPARSREDFGADALGELLRGSGDAEKLLLHFATREGGGLDPEEASVLRRITARLRRDGAGA</sequence>
<name>A0AAD0JVN8_9ACTN</name>
<evidence type="ECO:0000256" key="3">
    <source>
        <dbReference type="ARBA" id="ARBA00023125"/>
    </source>
</evidence>
<evidence type="ECO:0000313" key="5">
    <source>
        <dbReference type="EMBL" id="AWH97549.1"/>
    </source>
</evidence>
<proteinExistence type="inferred from homology"/>
<evidence type="ECO:0000256" key="1">
    <source>
        <dbReference type="ARBA" id="ARBA00011046"/>
    </source>
</evidence>
<protein>
    <recommendedName>
        <fullName evidence="7">Transcriptional regulator</fullName>
    </recommendedName>
</protein>
<keyword evidence="4" id="KW-0804">Transcription</keyword>
<evidence type="ECO:0000313" key="6">
    <source>
        <dbReference type="Proteomes" id="UP000244903"/>
    </source>
</evidence>
<keyword evidence="3" id="KW-0238">DNA-binding</keyword>
<keyword evidence="2" id="KW-0805">Transcription regulation</keyword>
<dbReference type="InterPro" id="IPR036390">
    <property type="entry name" value="WH_DNA-bd_sf"/>
</dbReference>
<dbReference type="GO" id="GO:0045892">
    <property type="term" value="P:negative regulation of DNA-templated transcription"/>
    <property type="evidence" value="ECO:0007669"/>
    <property type="project" value="InterPro"/>
</dbReference>
<evidence type="ECO:0000256" key="4">
    <source>
        <dbReference type="ARBA" id="ARBA00023163"/>
    </source>
</evidence>
<dbReference type="AlphaFoldDB" id="A0AAD0JVN8"/>
<evidence type="ECO:0000256" key="2">
    <source>
        <dbReference type="ARBA" id="ARBA00023015"/>
    </source>
</evidence>
<evidence type="ECO:0008006" key="7">
    <source>
        <dbReference type="Google" id="ProtNLM"/>
    </source>
</evidence>
<dbReference type="Pfam" id="PF03965">
    <property type="entry name" value="Penicillinase_R"/>
    <property type="match status" value="1"/>
</dbReference>
<dbReference type="Gene3D" id="1.10.10.10">
    <property type="entry name" value="Winged helix-like DNA-binding domain superfamily/Winged helix DNA-binding domain"/>
    <property type="match status" value="1"/>
</dbReference>
<dbReference type="InterPro" id="IPR036388">
    <property type="entry name" value="WH-like_DNA-bd_sf"/>
</dbReference>
<organism evidence="5 6">
    <name type="scientific">Dietzia psychralcaliphila</name>
    <dbReference type="NCBI Taxonomy" id="139021"/>
    <lineage>
        <taxon>Bacteria</taxon>
        <taxon>Bacillati</taxon>
        <taxon>Actinomycetota</taxon>
        <taxon>Actinomycetes</taxon>
        <taxon>Mycobacteriales</taxon>
        <taxon>Dietziaceae</taxon>
        <taxon>Dietzia</taxon>
    </lineage>
</organism>
<accession>A0AAD0JVN8</accession>
<dbReference type="SUPFAM" id="SSF46785">
    <property type="entry name" value="Winged helix' DNA-binding domain"/>
    <property type="match status" value="1"/>
</dbReference>
<dbReference type="EMBL" id="CP015453">
    <property type="protein sequence ID" value="AWH97549.1"/>
    <property type="molecule type" value="Genomic_DNA"/>
</dbReference>
<dbReference type="KEGG" id="dpc:A6048_15960"/>
<dbReference type="InterPro" id="IPR005650">
    <property type="entry name" value="BlaI_family"/>
</dbReference>
<keyword evidence="6" id="KW-1185">Reference proteome</keyword>